<protein>
    <submittedName>
        <fullName evidence="1">Uncharacterized protein</fullName>
    </submittedName>
</protein>
<gene>
    <name evidence="1" type="ORF">MLD38_024217</name>
</gene>
<keyword evidence="2" id="KW-1185">Reference proteome</keyword>
<comment type="caution">
    <text evidence="1">The sequence shown here is derived from an EMBL/GenBank/DDBJ whole genome shotgun (WGS) entry which is preliminary data.</text>
</comment>
<evidence type="ECO:0000313" key="2">
    <source>
        <dbReference type="Proteomes" id="UP001057402"/>
    </source>
</evidence>
<organism evidence="1 2">
    <name type="scientific">Melastoma candidum</name>
    <dbReference type="NCBI Taxonomy" id="119954"/>
    <lineage>
        <taxon>Eukaryota</taxon>
        <taxon>Viridiplantae</taxon>
        <taxon>Streptophyta</taxon>
        <taxon>Embryophyta</taxon>
        <taxon>Tracheophyta</taxon>
        <taxon>Spermatophyta</taxon>
        <taxon>Magnoliopsida</taxon>
        <taxon>eudicotyledons</taxon>
        <taxon>Gunneridae</taxon>
        <taxon>Pentapetalae</taxon>
        <taxon>rosids</taxon>
        <taxon>malvids</taxon>
        <taxon>Myrtales</taxon>
        <taxon>Melastomataceae</taxon>
        <taxon>Melastomatoideae</taxon>
        <taxon>Melastomateae</taxon>
        <taxon>Melastoma</taxon>
    </lineage>
</organism>
<evidence type="ECO:0000313" key="1">
    <source>
        <dbReference type="EMBL" id="KAI4339256.1"/>
    </source>
</evidence>
<proteinExistence type="predicted"/>
<sequence length="619" mass="68189">MHRAMPQTLVTINGHSHKPHPSINTGIMGSDGPVKRIGPVDLQYLVARLAASRWFMSFASILLMSAAGVTYLLGMYSDDVKSTLGYDQTTLNLLSFFKDLGANFGLHSGLLNEVTNPPFVLLVGAILNFAGYFMIWMSITKRIATPRVWQMCLFTFVGANSQSFVKTGTLVTCVKIFVQSRGMVLGILNGYLGLSSALITQLYYALDYHDTKGLVLLIAWLPAAISVLFLGTMRITKPINHQNKTGVFYSFLYISLGLAGFLMIFIILENRFTFDRSEYRVSAAGVTFLLFLPLAVVIAEEIKTWNAERELPVTSAPSQSNGMTEKLPPPPSTPQESVPKLPPASAPISEALTTRENQSGGWKMAFQPPAWGKDYTILQALFSIDMLILFLTMMCGAGGTLTAIDNLGQIGKSLGYQKSSIRTFISLVSIWNYLGRVVSGFASEILLTKYGLPRPLILTTNLLLLCTGHLLIAFDIPNGLYIASIILGFGCGVQWPLFFAIISEIFGLRNYAMLYNLGSMSCPIGLFLLNVKVTGNLYDKEAMRQMVKMGVTRKAGEDLNCSGAKCFQRAFLIITVVTLVSALVSSVLVVRTREFYRIEFHKKCKEEAEDREARTASET</sequence>
<dbReference type="Proteomes" id="UP001057402">
    <property type="component" value="Chromosome 7"/>
</dbReference>
<dbReference type="EMBL" id="CM042886">
    <property type="protein sequence ID" value="KAI4339256.1"/>
    <property type="molecule type" value="Genomic_DNA"/>
</dbReference>
<name>A0ACB9NWL2_9MYRT</name>
<reference evidence="2" key="1">
    <citation type="journal article" date="2023" name="Front. Plant Sci.">
        <title>Chromosomal-level genome assembly of Melastoma candidum provides insights into trichome evolution.</title>
        <authorList>
            <person name="Zhong Y."/>
            <person name="Wu W."/>
            <person name="Sun C."/>
            <person name="Zou P."/>
            <person name="Liu Y."/>
            <person name="Dai S."/>
            <person name="Zhou R."/>
        </authorList>
    </citation>
    <scope>NUCLEOTIDE SEQUENCE [LARGE SCALE GENOMIC DNA]</scope>
</reference>
<accession>A0ACB9NWL2</accession>